<feature type="non-terminal residue" evidence="5">
    <location>
        <position position="1"/>
    </location>
</feature>
<evidence type="ECO:0000256" key="2">
    <source>
        <dbReference type="ARBA" id="ARBA00022729"/>
    </source>
</evidence>
<dbReference type="PROSITE" id="PS01187">
    <property type="entry name" value="EGF_CA"/>
    <property type="match status" value="1"/>
</dbReference>
<dbReference type="SMART" id="SM00241">
    <property type="entry name" value="ZP"/>
    <property type="match status" value="1"/>
</dbReference>
<reference evidence="5" key="1">
    <citation type="submission" date="2020-07" db="EMBL/GenBank/DDBJ databases">
        <title>Clarias magur genome sequencing, assembly and annotation.</title>
        <authorList>
            <person name="Kushwaha B."/>
            <person name="Kumar R."/>
            <person name="Das P."/>
            <person name="Joshi C.G."/>
            <person name="Kumar D."/>
            <person name="Nagpure N.S."/>
            <person name="Pandey M."/>
            <person name="Agarwal S."/>
            <person name="Srivastava S."/>
            <person name="Singh M."/>
            <person name="Sahoo L."/>
            <person name="Jayasankar P."/>
            <person name="Meher P.K."/>
            <person name="Koringa P.G."/>
            <person name="Iquebal M.A."/>
            <person name="Das S.P."/>
            <person name="Bit A."/>
            <person name="Patnaik S."/>
            <person name="Patel N."/>
            <person name="Shah T.M."/>
            <person name="Hinsu A."/>
            <person name="Jena J.K."/>
        </authorList>
    </citation>
    <scope>NUCLEOTIDE SEQUENCE</scope>
    <source>
        <strain evidence="5">CIFAMagur01</strain>
        <tissue evidence="5">Testis</tissue>
    </source>
</reference>
<dbReference type="AlphaFoldDB" id="A0A8J4X6T5"/>
<keyword evidence="3" id="KW-1015">Disulfide bond</keyword>
<dbReference type="CDD" id="cd00054">
    <property type="entry name" value="EGF_CA"/>
    <property type="match status" value="1"/>
</dbReference>
<dbReference type="GO" id="GO:0005509">
    <property type="term" value="F:calcium ion binding"/>
    <property type="evidence" value="ECO:0007669"/>
    <property type="project" value="InterPro"/>
</dbReference>
<dbReference type="GO" id="GO:0032502">
    <property type="term" value="P:developmental process"/>
    <property type="evidence" value="ECO:0007669"/>
    <property type="project" value="UniProtKB-ARBA"/>
</dbReference>
<evidence type="ECO:0000256" key="3">
    <source>
        <dbReference type="ARBA" id="ARBA00023157"/>
    </source>
</evidence>
<keyword evidence="1" id="KW-0245">EGF-like domain</keyword>
<dbReference type="OrthoDB" id="2015116at2759"/>
<dbReference type="Pfam" id="PF07645">
    <property type="entry name" value="EGF_CA"/>
    <property type="match status" value="1"/>
</dbReference>
<sequence length="622" mass="66992">MSQVYSISDLAGDFLYPSLINYSSVVMGSPPCFSDPLNREITVLTGISLAGLVVVTSCNGCHKHAICAPVLKESPPPADYIPATFTCSCTEGFSGNGITCYNISVCSKPGATCCTDGYRWSEHDCVDIDECSGEKSPCTAPLQCKNTPGSFACLTPAAYTKDTIGNVELAANQLSCGGEVCSSGQDCININGALRCADPCQYYTILDDPWRSTDVTATGTLHCDVGLNWEGWYRMYLGNASVQMPERCIQPNTCGTNSPIWLKSPPPSQSEGVVQATVCGSWLAGCCNFEFSIGVKACPGNYYVYKFVSPPLCFLAYAADANSEVCDTCSIGESCVSADKVTWTCKTQDSSPKLICNRTAMSVGVPANFRVSRALDPLSGHLAVPSCSAGHEVNGTVWYEVQSQAGMCGNVLRINNTQAIYSNILYLYPVNISTFVLPTAFPFSCIYPLDSVTSLDLELKPFFPTQVLGLVGFGPGAHASMLLFHDANFTSSYTPGPVTLPVGTPLYVGLNVQDVEAPRFNVVVEDCYITDTADANSTERYYLIQNRCATNPQEVTVNENGVSQTARFTVLLFLYDGNYDEMFLQCHFTLCDTTTDSCSARCQSRTTRSISNHKSITIGPIS</sequence>
<keyword evidence="2" id="KW-0732">Signal</keyword>
<evidence type="ECO:0000313" key="5">
    <source>
        <dbReference type="EMBL" id="KAF5895623.1"/>
    </source>
</evidence>
<evidence type="ECO:0000313" key="6">
    <source>
        <dbReference type="Proteomes" id="UP000727407"/>
    </source>
</evidence>
<dbReference type="InterPro" id="IPR049883">
    <property type="entry name" value="NOTCH1_EGF-like"/>
</dbReference>
<proteinExistence type="predicted"/>
<dbReference type="InterPro" id="IPR057774">
    <property type="entry name" value="D8C_UMOD/GP2/OIT3-like"/>
</dbReference>
<dbReference type="Gene3D" id="2.10.25.10">
    <property type="entry name" value="Laminin"/>
    <property type="match status" value="2"/>
</dbReference>
<gene>
    <name evidence="5" type="ORF">DAT39_014660</name>
</gene>
<accession>A0A8J4X6T5</accession>
<dbReference type="PANTHER" id="PTHR14002">
    <property type="entry name" value="ENDOGLIN/TGF-BETA RECEPTOR TYPE III"/>
    <property type="match status" value="1"/>
</dbReference>
<keyword evidence="6" id="KW-1185">Reference proteome</keyword>
<dbReference type="Pfam" id="PF23283">
    <property type="entry name" value="D8C_UMOD"/>
    <property type="match status" value="1"/>
</dbReference>
<dbReference type="InterPro" id="IPR055355">
    <property type="entry name" value="ZP-C"/>
</dbReference>
<dbReference type="PANTHER" id="PTHR14002:SF1">
    <property type="entry name" value="ENDOGLIN"/>
    <property type="match status" value="1"/>
</dbReference>
<feature type="domain" description="ZP" evidence="4">
    <location>
        <begin position="355"/>
        <end position="609"/>
    </location>
</feature>
<dbReference type="Pfam" id="PF00100">
    <property type="entry name" value="Zona_pellucida"/>
    <property type="match status" value="1"/>
</dbReference>
<organism evidence="5 6">
    <name type="scientific">Clarias magur</name>
    <name type="common">Asian catfish</name>
    <name type="synonym">Macropteronotus magur</name>
    <dbReference type="NCBI Taxonomy" id="1594786"/>
    <lineage>
        <taxon>Eukaryota</taxon>
        <taxon>Metazoa</taxon>
        <taxon>Chordata</taxon>
        <taxon>Craniata</taxon>
        <taxon>Vertebrata</taxon>
        <taxon>Euteleostomi</taxon>
        <taxon>Actinopterygii</taxon>
        <taxon>Neopterygii</taxon>
        <taxon>Teleostei</taxon>
        <taxon>Ostariophysi</taxon>
        <taxon>Siluriformes</taxon>
        <taxon>Clariidae</taxon>
        <taxon>Clarias</taxon>
    </lineage>
</organism>
<dbReference type="InterPro" id="IPR001507">
    <property type="entry name" value="ZP_dom"/>
</dbReference>
<comment type="caution">
    <text evidence="5">The sequence shown here is derived from an EMBL/GenBank/DDBJ whole genome shotgun (WGS) entry which is preliminary data.</text>
</comment>
<dbReference type="InterPro" id="IPR018097">
    <property type="entry name" value="EGF_Ca-bd_CS"/>
</dbReference>
<dbReference type="PROSITE" id="PS51034">
    <property type="entry name" value="ZP_2"/>
    <property type="match status" value="1"/>
</dbReference>
<dbReference type="EMBL" id="QNUK01000314">
    <property type="protein sequence ID" value="KAF5895623.1"/>
    <property type="molecule type" value="Genomic_DNA"/>
</dbReference>
<protein>
    <submittedName>
        <fullName evidence="5">Uromodulin-like</fullName>
    </submittedName>
</protein>
<evidence type="ECO:0000259" key="4">
    <source>
        <dbReference type="PROSITE" id="PS51034"/>
    </source>
</evidence>
<evidence type="ECO:0000256" key="1">
    <source>
        <dbReference type="ARBA" id="ARBA00022536"/>
    </source>
</evidence>
<dbReference type="Proteomes" id="UP000727407">
    <property type="component" value="Unassembled WGS sequence"/>
</dbReference>
<dbReference type="Gene3D" id="2.60.40.4100">
    <property type="entry name" value="Zona pellucida, ZP-C domain"/>
    <property type="match status" value="1"/>
</dbReference>
<name>A0A8J4X6T5_CLAMG</name>
<dbReference type="InterPro" id="IPR042235">
    <property type="entry name" value="ZP-C_dom"/>
</dbReference>
<dbReference type="Gene3D" id="2.60.40.3210">
    <property type="entry name" value="Zona pellucida, ZP-N domain"/>
    <property type="match status" value="1"/>
</dbReference>